<name>A0A432DSY2_9FLAO</name>
<sequence>MNQDHIIQKVFVEITVNNKEKALDIKEDINSFLSIDVFPEIEKYINTLEYELAGQTLQIPKLALNLDIKSSALDSELKDKIVQLFREEISEISLPAQGLKQETEDGSKAYLLDQQEKTVQAFLFFLEKGYMPWWNPERKGTSFLEPAVFDTMILAKNFEKRILPLLSKQNVQDRMINQLSNEQMARLCLAILRNKELKINLETGVIHHLSTLSHSDRIIIWKLIFNVLSEYLKSSEINNLQEYLVQQLSKVETAGFTKTKSSRQKWETVVKLFPSMKENEIAECIKNNTKDHSENTKSVMETIEIEQRNESVGKIRMRTTGNISKCRAYSDPSFIKTFLNTVISLIPKPSSFLTLNCAPIYYIISLPEIPMPLNTIWFLKNSCAIFLRIRVSAGISNFHANTKNKLKM</sequence>
<dbReference type="Pfam" id="PF19268">
    <property type="entry name" value="CIS_TMP"/>
    <property type="match status" value="1"/>
</dbReference>
<evidence type="ECO:0000313" key="2">
    <source>
        <dbReference type="Proteomes" id="UP000276953"/>
    </source>
</evidence>
<organism evidence="1 2">
    <name type="scientific">Chryseobacterium arthrosphaerae</name>
    <dbReference type="NCBI Taxonomy" id="651561"/>
    <lineage>
        <taxon>Bacteria</taxon>
        <taxon>Pseudomonadati</taxon>
        <taxon>Bacteroidota</taxon>
        <taxon>Flavobacteriia</taxon>
        <taxon>Flavobacteriales</taxon>
        <taxon>Weeksellaceae</taxon>
        <taxon>Chryseobacterium group</taxon>
        <taxon>Chryseobacterium</taxon>
    </lineage>
</organism>
<dbReference type="AlphaFoldDB" id="A0A432DSY2"/>
<dbReference type="Proteomes" id="UP000276953">
    <property type="component" value="Unassembled WGS sequence"/>
</dbReference>
<comment type="caution">
    <text evidence="1">The sequence shown here is derived from an EMBL/GenBank/DDBJ whole genome shotgun (WGS) entry which is preliminary data.</text>
</comment>
<protein>
    <submittedName>
        <fullName evidence="1">Uncharacterized protein</fullName>
    </submittedName>
</protein>
<dbReference type="InterPro" id="IPR045538">
    <property type="entry name" value="CIS_TMP"/>
</dbReference>
<dbReference type="EMBL" id="RYFC01000003">
    <property type="protein sequence ID" value="RTZ46167.1"/>
    <property type="molecule type" value="Genomic_DNA"/>
</dbReference>
<gene>
    <name evidence="1" type="ORF">EJ377_17155</name>
</gene>
<accession>A0A432DSY2</accession>
<evidence type="ECO:0000313" key="1">
    <source>
        <dbReference type="EMBL" id="RTZ46167.1"/>
    </source>
</evidence>
<proteinExistence type="predicted"/>
<reference evidence="1 2" key="1">
    <citation type="submission" date="2018-12" db="EMBL/GenBank/DDBJ databases">
        <title>Draft Genome Sequence of Chryseobacterium arthrosphaerae strain ED882-96 Isolated from the Blood of a Patient with Liver Cirrhosis in Taiwan.</title>
        <authorList>
            <person name="Lin J.-N."/>
            <person name="Lai C.-H."/>
            <person name="Yang C.-H."/>
            <person name="Huang Y.-H."/>
        </authorList>
    </citation>
    <scope>NUCLEOTIDE SEQUENCE [LARGE SCALE GENOMIC DNA]</scope>
    <source>
        <strain evidence="1 2">ED882-96</strain>
    </source>
</reference>